<keyword evidence="2" id="KW-0217">Developmental protein</keyword>
<name>A0AAN7QW88_9MYRT</name>
<reference evidence="4 5" key="1">
    <citation type="journal article" date="2023" name="Hortic Res">
        <title>Pangenome of water caltrop reveals structural variations and asymmetric subgenome divergence after allopolyploidization.</title>
        <authorList>
            <person name="Zhang X."/>
            <person name="Chen Y."/>
            <person name="Wang L."/>
            <person name="Yuan Y."/>
            <person name="Fang M."/>
            <person name="Shi L."/>
            <person name="Lu R."/>
            <person name="Comes H.P."/>
            <person name="Ma Y."/>
            <person name="Chen Y."/>
            <person name="Huang G."/>
            <person name="Zhou Y."/>
            <person name="Zheng Z."/>
            <person name="Qiu Y."/>
        </authorList>
    </citation>
    <scope>NUCLEOTIDE SEQUENCE [LARGE SCALE GENOMIC DNA]</scope>
    <source>
        <tissue evidence="4">Roots</tissue>
    </source>
</reference>
<comment type="similarity">
    <text evidence="1">Belongs to the ARG7 family.</text>
</comment>
<sequence length="144" mass="16124">MKRYCSLKSSLIHNGRNNTTYCPRWWNRLRGQCFSGFSEVRLPEDIPSDVPKGHLALYVGEDDGEGQTRYVVDISVLGHPLFQLLLDHAAETFEFSTGAPLRIPCSEATFLSVLNICKNPQRPPILSLAAGVRICRSDLYNMGP</sequence>
<dbReference type="PANTHER" id="PTHR31374:SF45">
    <property type="entry name" value="SAUR FAMILY PROTEIN"/>
    <property type="match status" value="1"/>
</dbReference>
<proteinExistence type="inferred from homology"/>
<evidence type="ECO:0000256" key="2">
    <source>
        <dbReference type="ARBA" id="ARBA00022473"/>
    </source>
</evidence>
<dbReference type="InterPro" id="IPR003676">
    <property type="entry name" value="SAUR_fam"/>
</dbReference>
<protein>
    <submittedName>
        <fullName evidence="4">Uncharacterized protein</fullName>
    </submittedName>
</protein>
<evidence type="ECO:0000256" key="3">
    <source>
        <dbReference type="ARBA" id="ARBA00022604"/>
    </source>
</evidence>
<dbReference type="EMBL" id="JAXIOK010000002">
    <property type="protein sequence ID" value="KAK4778325.1"/>
    <property type="molecule type" value="Genomic_DNA"/>
</dbReference>
<dbReference type="PANTHER" id="PTHR31374">
    <property type="entry name" value="AUXIN-INDUCED PROTEIN-LIKE-RELATED"/>
    <property type="match status" value="1"/>
</dbReference>
<keyword evidence="3" id="KW-0341">Growth regulation</keyword>
<dbReference type="Pfam" id="PF02519">
    <property type="entry name" value="Auxin_inducible"/>
    <property type="match status" value="1"/>
</dbReference>
<dbReference type="GO" id="GO:0009733">
    <property type="term" value="P:response to auxin"/>
    <property type="evidence" value="ECO:0007669"/>
    <property type="project" value="InterPro"/>
</dbReference>
<dbReference type="Proteomes" id="UP001345219">
    <property type="component" value="Chromosome 14"/>
</dbReference>
<organism evidence="4 5">
    <name type="scientific">Trapa incisa</name>
    <dbReference type="NCBI Taxonomy" id="236973"/>
    <lineage>
        <taxon>Eukaryota</taxon>
        <taxon>Viridiplantae</taxon>
        <taxon>Streptophyta</taxon>
        <taxon>Embryophyta</taxon>
        <taxon>Tracheophyta</taxon>
        <taxon>Spermatophyta</taxon>
        <taxon>Magnoliopsida</taxon>
        <taxon>eudicotyledons</taxon>
        <taxon>Gunneridae</taxon>
        <taxon>Pentapetalae</taxon>
        <taxon>rosids</taxon>
        <taxon>malvids</taxon>
        <taxon>Myrtales</taxon>
        <taxon>Lythraceae</taxon>
        <taxon>Trapa</taxon>
    </lineage>
</organism>
<dbReference type="AlphaFoldDB" id="A0AAN7QW88"/>
<accession>A0AAN7QW88</accession>
<comment type="caution">
    <text evidence="4">The sequence shown here is derived from an EMBL/GenBank/DDBJ whole genome shotgun (WGS) entry which is preliminary data.</text>
</comment>
<evidence type="ECO:0000313" key="5">
    <source>
        <dbReference type="Proteomes" id="UP001345219"/>
    </source>
</evidence>
<evidence type="ECO:0000313" key="4">
    <source>
        <dbReference type="EMBL" id="KAK4778325.1"/>
    </source>
</evidence>
<keyword evidence="5" id="KW-1185">Reference proteome</keyword>
<evidence type="ECO:0000256" key="1">
    <source>
        <dbReference type="ARBA" id="ARBA00006974"/>
    </source>
</evidence>
<gene>
    <name evidence="4" type="ORF">SAY87_018512</name>
</gene>